<evidence type="ECO:0000259" key="1">
    <source>
        <dbReference type="Pfam" id="PF13302"/>
    </source>
</evidence>
<evidence type="ECO:0000313" key="2">
    <source>
        <dbReference type="EMBL" id="SFF90134.1"/>
    </source>
</evidence>
<dbReference type="Pfam" id="PF13302">
    <property type="entry name" value="Acetyltransf_3"/>
    <property type="match status" value="1"/>
</dbReference>
<organism evidence="2 3">
    <name type="scientific">Clostridium cadaveris</name>
    <dbReference type="NCBI Taxonomy" id="1529"/>
    <lineage>
        <taxon>Bacteria</taxon>
        <taxon>Bacillati</taxon>
        <taxon>Bacillota</taxon>
        <taxon>Clostridia</taxon>
        <taxon>Eubacteriales</taxon>
        <taxon>Clostridiaceae</taxon>
        <taxon>Clostridium</taxon>
    </lineage>
</organism>
<dbReference type="Gene3D" id="3.40.630.30">
    <property type="match status" value="1"/>
</dbReference>
<dbReference type="STRING" id="1529.SAMN04487885_11477"/>
<accession>A0A1I2MF76</accession>
<dbReference type="AlphaFoldDB" id="A0A1I2MF76"/>
<keyword evidence="2" id="KW-0808">Transferase</keyword>
<dbReference type="SUPFAM" id="SSF55729">
    <property type="entry name" value="Acyl-CoA N-acyltransferases (Nat)"/>
    <property type="match status" value="1"/>
</dbReference>
<dbReference type="PANTHER" id="PTHR43792">
    <property type="entry name" value="GNAT FAMILY, PUTATIVE (AFU_ORTHOLOGUE AFUA_3G00765)-RELATED-RELATED"/>
    <property type="match status" value="1"/>
</dbReference>
<keyword evidence="3" id="KW-1185">Reference proteome</keyword>
<name>A0A1I2MF76_9CLOT</name>
<dbReference type="InterPro" id="IPR000182">
    <property type="entry name" value="GNAT_dom"/>
</dbReference>
<protein>
    <submittedName>
        <fullName evidence="2">Acetyltransferase (GNAT) domain-containing protein</fullName>
    </submittedName>
</protein>
<dbReference type="OrthoDB" id="9785602at2"/>
<proteinExistence type="predicted"/>
<dbReference type="RefSeq" id="WP_074845781.1">
    <property type="nucleotide sequence ID" value="NZ_BAAACD010000025.1"/>
</dbReference>
<dbReference type="GO" id="GO:0016747">
    <property type="term" value="F:acyltransferase activity, transferring groups other than amino-acyl groups"/>
    <property type="evidence" value="ECO:0007669"/>
    <property type="project" value="InterPro"/>
</dbReference>
<gene>
    <name evidence="2" type="ORF">SAMN04487885_11477</name>
</gene>
<dbReference type="PANTHER" id="PTHR43792:SF1">
    <property type="entry name" value="N-ACETYLTRANSFERASE DOMAIN-CONTAINING PROTEIN"/>
    <property type="match status" value="1"/>
</dbReference>
<dbReference type="eggNOG" id="COG1670">
    <property type="taxonomic scope" value="Bacteria"/>
</dbReference>
<dbReference type="EMBL" id="FOOE01000014">
    <property type="protein sequence ID" value="SFF90134.1"/>
    <property type="molecule type" value="Genomic_DNA"/>
</dbReference>
<reference evidence="2 3" key="1">
    <citation type="submission" date="2016-10" db="EMBL/GenBank/DDBJ databases">
        <authorList>
            <person name="de Groot N.N."/>
        </authorList>
    </citation>
    <scope>NUCLEOTIDE SEQUENCE [LARGE SCALE GENOMIC DNA]</scope>
    <source>
        <strain evidence="2 3">NLAE-zl-G419</strain>
    </source>
</reference>
<dbReference type="Proteomes" id="UP000182135">
    <property type="component" value="Unassembled WGS sequence"/>
</dbReference>
<feature type="domain" description="N-acetyltransferase" evidence="1">
    <location>
        <begin position="14"/>
        <end position="74"/>
    </location>
</feature>
<dbReference type="InterPro" id="IPR016181">
    <property type="entry name" value="Acyl_CoA_acyltransferase"/>
</dbReference>
<sequence>MDRIYFEKFLSNDDLTEAEMEYMLLPNYWRQGYGSEITTKLLKIAREVDSIQTLVANVKPDNIGSKIILLKTGFAHCKFFENLDNGSPVEMFNKNIVH</sequence>
<evidence type="ECO:0000313" key="3">
    <source>
        <dbReference type="Proteomes" id="UP000182135"/>
    </source>
</evidence>
<dbReference type="InterPro" id="IPR051531">
    <property type="entry name" value="N-acetyltransferase"/>
</dbReference>